<sequence length="118" mass="13848">MTLGGLDENGMPEAICWEEDETWNNSGNFEEHITKYLDDSLIADEKKGKKRARTAYTSNQLLALEKEFNQQNYILRAKRHQLAKELNLCERQIKIWFQNRRMKKKKGLLSLSGQPSKF</sequence>
<dbReference type="RefSeq" id="XP_008487961.1">
    <property type="nucleotide sequence ID" value="XM_008489739.1"/>
</dbReference>
<dbReference type="PRINTS" id="PR00024">
    <property type="entry name" value="HOMEOBOX"/>
</dbReference>
<dbReference type="SMART" id="SM00389">
    <property type="entry name" value="HOX"/>
    <property type="match status" value="1"/>
</dbReference>
<dbReference type="Gene3D" id="1.10.10.60">
    <property type="entry name" value="Homeodomain-like"/>
    <property type="match status" value="1"/>
</dbReference>
<dbReference type="InterPro" id="IPR050848">
    <property type="entry name" value="Homeobox_TF"/>
</dbReference>
<dbReference type="GO" id="GO:0005634">
    <property type="term" value="C:nucleus"/>
    <property type="evidence" value="ECO:0007669"/>
    <property type="project" value="UniProtKB-SubCell"/>
</dbReference>
<keyword evidence="4 5" id="KW-0539">Nucleus</keyword>
<dbReference type="GO" id="GO:0003677">
    <property type="term" value="F:DNA binding"/>
    <property type="evidence" value="ECO:0007669"/>
    <property type="project" value="UniProtKB-UniRule"/>
</dbReference>
<dbReference type="PANTHER" id="PTHR24333:SF8">
    <property type="entry name" value="HOMEOBOX PROTEIN CEH-62"/>
    <property type="match status" value="1"/>
</dbReference>
<evidence type="ECO:0000313" key="9">
    <source>
        <dbReference type="RefSeq" id="XP_008487961.1"/>
    </source>
</evidence>
<dbReference type="Pfam" id="PF00046">
    <property type="entry name" value="Homeodomain"/>
    <property type="match status" value="1"/>
</dbReference>
<proteinExistence type="predicted"/>
<keyword evidence="3 5" id="KW-0371">Homeobox</keyword>
<keyword evidence="2 5" id="KW-0238">DNA-binding</keyword>
<evidence type="ECO:0000256" key="4">
    <source>
        <dbReference type="ARBA" id="ARBA00023242"/>
    </source>
</evidence>
<evidence type="ECO:0000256" key="2">
    <source>
        <dbReference type="ARBA" id="ARBA00023125"/>
    </source>
</evidence>
<dbReference type="CDD" id="cd00086">
    <property type="entry name" value="homeodomain"/>
    <property type="match status" value="1"/>
</dbReference>
<comment type="subcellular location">
    <subcellularLocation>
        <location evidence="1 5 6">Nucleus</location>
    </subcellularLocation>
</comment>
<evidence type="ECO:0000313" key="8">
    <source>
        <dbReference type="Proteomes" id="UP000079169"/>
    </source>
</evidence>
<dbReference type="STRING" id="121845.A0A1S3DUR1"/>
<dbReference type="AlphaFoldDB" id="A0A1S3DUR1"/>
<evidence type="ECO:0000256" key="3">
    <source>
        <dbReference type="ARBA" id="ARBA00023155"/>
    </source>
</evidence>
<dbReference type="InterPro" id="IPR017970">
    <property type="entry name" value="Homeobox_CS"/>
</dbReference>
<organism evidence="8 9">
    <name type="scientific">Diaphorina citri</name>
    <name type="common">Asian citrus psyllid</name>
    <dbReference type="NCBI Taxonomy" id="121845"/>
    <lineage>
        <taxon>Eukaryota</taxon>
        <taxon>Metazoa</taxon>
        <taxon>Ecdysozoa</taxon>
        <taxon>Arthropoda</taxon>
        <taxon>Hexapoda</taxon>
        <taxon>Insecta</taxon>
        <taxon>Pterygota</taxon>
        <taxon>Neoptera</taxon>
        <taxon>Paraneoptera</taxon>
        <taxon>Hemiptera</taxon>
        <taxon>Sternorrhyncha</taxon>
        <taxon>Psylloidea</taxon>
        <taxon>Psyllidae</taxon>
        <taxon>Diaphorininae</taxon>
        <taxon>Diaphorina</taxon>
    </lineage>
</organism>
<protein>
    <submittedName>
        <fullName evidence="9">Homeobox protein Hox-A2-like</fullName>
    </submittedName>
</protein>
<dbReference type="InterPro" id="IPR009057">
    <property type="entry name" value="Homeodomain-like_sf"/>
</dbReference>
<accession>A0A1S3DUR1</accession>
<evidence type="ECO:0000256" key="1">
    <source>
        <dbReference type="ARBA" id="ARBA00004123"/>
    </source>
</evidence>
<keyword evidence="8" id="KW-1185">Reference proteome</keyword>
<feature type="DNA-binding region" description="Homeobox" evidence="5">
    <location>
        <begin position="49"/>
        <end position="108"/>
    </location>
</feature>
<evidence type="ECO:0000256" key="6">
    <source>
        <dbReference type="RuleBase" id="RU000682"/>
    </source>
</evidence>
<dbReference type="PaxDb" id="121845-A0A1S3DUR1"/>
<dbReference type="InterPro" id="IPR001356">
    <property type="entry name" value="HD"/>
</dbReference>
<name>A0A1S3DUR1_DIACI</name>
<dbReference type="KEGG" id="dci:103524707"/>
<dbReference type="InterPro" id="IPR020479">
    <property type="entry name" value="HD_metazoa"/>
</dbReference>
<dbReference type="PROSITE" id="PS00027">
    <property type="entry name" value="HOMEOBOX_1"/>
    <property type="match status" value="1"/>
</dbReference>
<dbReference type="PROSITE" id="PS50071">
    <property type="entry name" value="HOMEOBOX_2"/>
    <property type="match status" value="1"/>
</dbReference>
<dbReference type="SUPFAM" id="SSF46689">
    <property type="entry name" value="Homeodomain-like"/>
    <property type="match status" value="1"/>
</dbReference>
<dbReference type="GeneID" id="103524707"/>
<dbReference type="GO" id="GO:0000981">
    <property type="term" value="F:DNA-binding transcription factor activity, RNA polymerase II-specific"/>
    <property type="evidence" value="ECO:0007669"/>
    <property type="project" value="InterPro"/>
</dbReference>
<reference evidence="9" key="1">
    <citation type="submission" date="2025-08" db="UniProtKB">
        <authorList>
            <consortium name="RefSeq"/>
        </authorList>
    </citation>
    <scope>IDENTIFICATION</scope>
</reference>
<feature type="domain" description="Homeobox" evidence="7">
    <location>
        <begin position="47"/>
        <end position="107"/>
    </location>
</feature>
<evidence type="ECO:0000256" key="5">
    <source>
        <dbReference type="PROSITE-ProRule" id="PRU00108"/>
    </source>
</evidence>
<dbReference type="PANTHER" id="PTHR24333">
    <property type="entry name" value="HOMEO BOX HB9 LIKE A-RELATED"/>
    <property type="match status" value="1"/>
</dbReference>
<dbReference type="Proteomes" id="UP000079169">
    <property type="component" value="Unplaced"/>
</dbReference>
<gene>
    <name evidence="9" type="primary">LOC103524707</name>
</gene>
<evidence type="ECO:0000259" key="7">
    <source>
        <dbReference type="PROSITE" id="PS50071"/>
    </source>
</evidence>